<keyword evidence="2" id="KW-1185">Reference proteome</keyword>
<evidence type="ECO:0000313" key="2">
    <source>
        <dbReference type="Proteomes" id="UP000266861"/>
    </source>
</evidence>
<proteinExistence type="predicted"/>
<dbReference type="Proteomes" id="UP000266861">
    <property type="component" value="Unassembled WGS sequence"/>
</dbReference>
<dbReference type="AlphaFoldDB" id="A0A397JFN7"/>
<dbReference type="EMBL" id="PQFF01000038">
    <property type="protein sequence ID" value="RHZ87155.1"/>
    <property type="molecule type" value="Genomic_DNA"/>
</dbReference>
<organism evidence="1 2">
    <name type="scientific">Diversispora epigaea</name>
    <dbReference type="NCBI Taxonomy" id="1348612"/>
    <lineage>
        <taxon>Eukaryota</taxon>
        <taxon>Fungi</taxon>
        <taxon>Fungi incertae sedis</taxon>
        <taxon>Mucoromycota</taxon>
        <taxon>Glomeromycotina</taxon>
        <taxon>Glomeromycetes</taxon>
        <taxon>Diversisporales</taxon>
        <taxon>Diversisporaceae</taxon>
        <taxon>Diversispora</taxon>
    </lineage>
</organism>
<reference evidence="1 2" key="1">
    <citation type="submission" date="2018-08" db="EMBL/GenBank/DDBJ databases">
        <title>Genome and evolution of the arbuscular mycorrhizal fungus Diversispora epigaea (formerly Glomus versiforme) and its bacterial endosymbionts.</title>
        <authorList>
            <person name="Sun X."/>
            <person name="Fei Z."/>
            <person name="Harrison M."/>
        </authorList>
    </citation>
    <scope>NUCLEOTIDE SEQUENCE [LARGE SCALE GENOMIC DNA]</scope>
    <source>
        <strain evidence="1 2">IT104</strain>
    </source>
</reference>
<comment type="caution">
    <text evidence="1">The sequence shown here is derived from an EMBL/GenBank/DDBJ whole genome shotgun (WGS) entry which is preliminary data.</text>
</comment>
<protein>
    <submittedName>
        <fullName evidence="1">Uncharacterized protein</fullName>
    </submittedName>
</protein>
<name>A0A397JFN7_9GLOM</name>
<accession>A0A397JFN7</accession>
<gene>
    <name evidence="1" type="ORF">Glove_40g74</name>
</gene>
<sequence>MLATLFSHFNADITDRIKPYKKILDEQLWDDLIQYLLLPDRPIKSIILPARSISISELPSRENKPFSTIINDEHELEISYLIDFKSTPYLSRDMPYKFQ</sequence>
<evidence type="ECO:0000313" key="1">
    <source>
        <dbReference type="EMBL" id="RHZ87155.1"/>
    </source>
</evidence>
<dbReference type="OrthoDB" id="10480146at2759"/>